<dbReference type="HAMAP" id="MF_01940">
    <property type="entry name" value="RNA_CPDase"/>
    <property type="match status" value="1"/>
</dbReference>
<evidence type="ECO:0000313" key="5">
    <source>
        <dbReference type="Proteomes" id="UP001500653"/>
    </source>
</evidence>
<feature type="active site" description="Proton acceptor" evidence="2">
    <location>
        <position position="120"/>
    </location>
</feature>
<dbReference type="RefSeq" id="WP_253861923.1">
    <property type="nucleotide sequence ID" value="NZ_BAAALN010000001.1"/>
</dbReference>
<feature type="domain" description="Phosphoesterase HXTX" evidence="3">
    <location>
        <begin position="26"/>
        <end position="90"/>
    </location>
</feature>
<dbReference type="InterPro" id="IPR009097">
    <property type="entry name" value="Cyclic_Pdiesterase"/>
</dbReference>
<comment type="similarity">
    <text evidence="2">Belongs to the 2H phosphoesterase superfamily. ThpR family.</text>
</comment>
<comment type="function">
    <text evidence="2">Hydrolyzes RNA 2',3'-cyclic phosphodiester to an RNA 2'-phosphomonoester.</text>
</comment>
<evidence type="ECO:0000256" key="1">
    <source>
        <dbReference type="ARBA" id="ARBA00022801"/>
    </source>
</evidence>
<dbReference type="EC" id="3.1.4.58" evidence="2"/>
<evidence type="ECO:0000313" key="4">
    <source>
        <dbReference type="EMBL" id="GAA1224384.1"/>
    </source>
</evidence>
<keyword evidence="5" id="KW-1185">Reference proteome</keyword>
<protein>
    <recommendedName>
        <fullName evidence="2">RNA 2',3'-cyclic phosphodiesterase</fullName>
        <shortName evidence="2">RNA 2',3'-CPDase</shortName>
        <ecNumber evidence="2">3.1.4.58</ecNumber>
    </recommendedName>
</protein>
<feature type="short sequence motif" description="HXTX 1" evidence="2">
    <location>
        <begin position="48"/>
        <end position="51"/>
    </location>
</feature>
<comment type="caution">
    <text evidence="4">The sequence shown here is derived from an EMBL/GenBank/DDBJ whole genome shotgun (WGS) entry which is preliminary data.</text>
</comment>
<proteinExistence type="inferred from homology"/>
<gene>
    <name evidence="4" type="primary">thpR</name>
    <name evidence="4" type="ORF">GCM10009676_02380</name>
</gene>
<accession>A0ABP4GGH9</accession>
<evidence type="ECO:0000259" key="3">
    <source>
        <dbReference type="Pfam" id="PF02834"/>
    </source>
</evidence>
<dbReference type="Proteomes" id="UP001500653">
    <property type="component" value="Unassembled WGS sequence"/>
</dbReference>
<feature type="short sequence motif" description="HXTX 2" evidence="2">
    <location>
        <begin position="120"/>
        <end position="123"/>
    </location>
</feature>
<dbReference type="PANTHER" id="PTHR35561:SF1">
    <property type="entry name" value="RNA 2',3'-CYCLIC PHOSPHODIESTERASE"/>
    <property type="match status" value="1"/>
</dbReference>
<dbReference type="SUPFAM" id="SSF55144">
    <property type="entry name" value="LigT-like"/>
    <property type="match status" value="1"/>
</dbReference>
<dbReference type="NCBIfam" id="TIGR02258">
    <property type="entry name" value="2_5_ligase"/>
    <property type="match status" value="1"/>
</dbReference>
<comment type="catalytic activity">
    <reaction evidence="2">
        <text>a 3'-end 2',3'-cyclophospho-ribonucleotide-RNA + H2O = a 3'-end 2'-phospho-ribonucleotide-RNA + H(+)</text>
        <dbReference type="Rhea" id="RHEA:11828"/>
        <dbReference type="Rhea" id="RHEA-COMP:10464"/>
        <dbReference type="Rhea" id="RHEA-COMP:17353"/>
        <dbReference type="ChEBI" id="CHEBI:15377"/>
        <dbReference type="ChEBI" id="CHEBI:15378"/>
        <dbReference type="ChEBI" id="CHEBI:83064"/>
        <dbReference type="ChEBI" id="CHEBI:173113"/>
        <dbReference type="EC" id="3.1.4.58"/>
    </reaction>
</comment>
<dbReference type="InterPro" id="IPR004175">
    <property type="entry name" value="RNA_CPDase"/>
</dbReference>
<dbReference type="Pfam" id="PF02834">
    <property type="entry name" value="LigT_PEase"/>
    <property type="match status" value="1"/>
</dbReference>
<dbReference type="InterPro" id="IPR014051">
    <property type="entry name" value="Phosphoesterase_HXTX"/>
</dbReference>
<dbReference type="PANTHER" id="PTHR35561">
    <property type="entry name" value="RNA 2',3'-CYCLIC PHOSPHODIESTERASE"/>
    <property type="match status" value="1"/>
</dbReference>
<dbReference type="Gene3D" id="3.90.1140.10">
    <property type="entry name" value="Cyclic phosphodiesterase"/>
    <property type="match status" value="1"/>
</dbReference>
<feature type="active site" description="Proton donor" evidence="2">
    <location>
        <position position="48"/>
    </location>
</feature>
<dbReference type="EMBL" id="BAAALN010000001">
    <property type="protein sequence ID" value="GAA1224384.1"/>
    <property type="molecule type" value="Genomic_DNA"/>
</dbReference>
<keyword evidence="1 2" id="KW-0378">Hydrolase</keyword>
<sequence length="179" mass="18960">MKDLGVGVRLFSALPVPAAAGEALRARLAEAVPSRADGVRWTAPQGWHITLGFYGDDDPRARSAWLARRLDGLGAPVLRLAGAGVFPGVLWAGVAVESGELAPLADAVRPPGERRPFRAHVTVARGDRGAGLDELARELADHRGPAWQPEAVVLLRSDRGPAGPEYTPVSRFGLGRALR</sequence>
<name>A0ABP4GGH9_9PSEU</name>
<reference evidence="5" key="1">
    <citation type="journal article" date="2019" name="Int. J. Syst. Evol. Microbiol.">
        <title>The Global Catalogue of Microorganisms (GCM) 10K type strain sequencing project: providing services to taxonomists for standard genome sequencing and annotation.</title>
        <authorList>
            <consortium name="The Broad Institute Genomics Platform"/>
            <consortium name="The Broad Institute Genome Sequencing Center for Infectious Disease"/>
            <person name="Wu L."/>
            <person name="Ma J."/>
        </authorList>
    </citation>
    <scope>NUCLEOTIDE SEQUENCE [LARGE SCALE GENOMIC DNA]</scope>
    <source>
        <strain evidence="5">JCM 13023</strain>
    </source>
</reference>
<evidence type="ECO:0000256" key="2">
    <source>
        <dbReference type="HAMAP-Rule" id="MF_01940"/>
    </source>
</evidence>
<organism evidence="4 5">
    <name type="scientific">Prauserella halophila</name>
    <dbReference type="NCBI Taxonomy" id="185641"/>
    <lineage>
        <taxon>Bacteria</taxon>
        <taxon>Bacillati</taxon>
        <taxon>Actinomycetota</taxon>
        <taxon>Actinomycetes</taxon>
        <taxon>Pseudonocardiales</taxon>
        <taxon>Pseudonocardiaceae</taxon>
        <taxon>Prauserella</taxon>
    </lineage>
</organism>